<gene>
    <name evidence="1" type="ORF">M23134_03679</name>
</gene>
<proteinExistence type="predicted"/>
<dbReference type="Proteomes" id="UP000004095">
    <property type="component" value="Unassembled WGS sequence"/>
</dbReference>
<name>A1ZX91_MICM2</name>
<sequence length="43" mass="4945">MPNKSKKLSIILLFQENVNIFIFSKALHLHTTSMPWAYQTPVG</sequence>
<comment type="caution">
    <text evidence="1">The sequence shown here is derived from an EMBL/GenBank/DDBJ whole genome shotgun (WGS) entry which is preliminary data.</text>
</comment>
<reference evidence="1 2" key="1">
    <citation type="submission" date="2007-01" db="EMBL/GenBank/DDBJ databases">
        <authorList>
            <person name="Haygood M."/>
            <person name="Podell S."/>
            <person name="Anderson C."/>
            <person name="Hopkinson B."/>
            <person name="Roe K."/>
            <person name="Barbeau K."/>
            <person name="Gaasterland T."/>
            <person name="Ferriera S."/>
            <person name="Johnson J."/>
            <person name="Kravitz S."/>
            <person name="Beeson K."/>
            <person name="Sutton G."/>
            <person name="Rogers Y.-H."/>
            <person name="Friedman R."/>
            <person name="Frazier M."/>
            <person name="Venter J.C."/>
        </authorList>
    </citation>
    <scope>NUCLEOTIDE SEQUENCE [LARGE SCALE GENOMIC DNA]</scope>
    <source>
        <strain evidence="1 2">ATCC 23134</strain>
    </source>
</reference>
<evidence type="ECO:0000313" key="2">
    <source>
        <dbReference type="Proteomes" id="UP000004095"/>
    </source>
</evidence>
<keyword evidence="2" id="KW-1185">Reference proteome</keyword>
<organism evidence="1 2">
    <name type="scientific">Microscilla marina ATCC 23134</name>
    <dbReference type="NCBI Taxonomy" id="313606"/>
    <lineage>
        <taxon>Bacteria</taxon>
        <taxon>Pseudomonadati</taxon>
        <taxon>Bacteroidota</taxon>
        <taxon>Cytophagia</taxon>
        <taxon>Cytophagales</taxon>
        <taxon>Microscillaceae</taxon>
        <taxon>Microscilla</taxon>
    </lineage>
</organism>
<accession>A1ZX91</accession>
<dbReference type="AlphaFoldDB" id="A1ZX91"/>
<evidence type="ECO:0000313" key="1">
    <source>
        <dbReference type="EMBL" id="EAY24965.1"/>
    </source>
</evidence>
<dbReference type="EMBL" id="AAWS01000057">
    <property type="protein sequence ID" value="EAY24965.1"/>
    <property type="molecule type" value="Genomic_DNA"/>
</dbReference>
<protein>
    <submittedName>
        <fullName evidence="1">Uncharacterized protein</fullName>
    </submittedName>
</protein>